<dbReference type="Proteomes" id="UP000700334">
    <property type="component" value="Unassembled WGS sequence"/>
</dbReference>
<dbReference type="OrthoDB" id="5296at2759"/>
<feature type="chain" id="PRO_5035195006" evidence="3">
    <location>
        <begin position="20"/>
        <end position="1003"/>
    </location>
</feature>
<evidence type="ECO:0000256" key="3">
    <source>
        <dbReference type="SAM" id="SignalP"/>
    </source>
</evidence>
<sequence>MAMWLYLLALVSLYYLVRWYRERQVVSNLTDKYVLITGCDSGFGNLLARQLDQRGLRVLAACLTEQGADKLRDQASQSLETVILDVTKTESIAAATQWVKERTGHRGLWGLVNNAGVASPAAPNEWLTKEDFRKVLDVNLLGVIEVTLSLLPLVRKARGRVVNVSSVMGRVSLVGGGYCISKYGVEAFSDSLRRELYFSGVKVAMIEPGYFKTAMTNAKLISQGLQDAWDRASPEVKALYGEKFLAPYMKEVEKLPSKLCEDLSLVTDCMEHALTTCHPRTRYSAGWDSKFVYIPLSYLPTVLVTLSLLPLVRKARGRVVNISSILGRVSLVGGGYCISKYGIEAFSDSLRRELSFSGVKVAVIEPGYFRTSMTHPETIAQNLQKSWELASPEVKELYGEKFLASQLNSGEMLRVKWHQSPVMVTDCMEHALTACHPRTRYSAGWDAKFIHIPMSYLPTFLVDAILYYLVRWYRERQVVSNLTDKYVLITGSGAPQGSAQWCSLPLCAGLWGLVNNAGVASPAAPNEWLTKEDFRKVLDVNLLGVIEVTLSLLPLVRKARGRVVNVSSVMGRVSLVGGGYCISKYGVEAFSDSLRRELYFSGVKVAMIEPGYFKTAMTNAKLISQGLQDAWDRASPEVKALYGEKFLAPCKKSLAMLNALRTDNLAMVTDCMEHALTACHPRTRYSAGWDAKFILIPVSYLPTVLNCNVVRNLKDKYVFITGCDSGFGNLLARQLVDRGMRVLAACFTEEGAQNLQQETSYQLQTILLDVTKSESIQAATQWVRDQVGEQGLWALVNNAGVGLPSGPNEWLTKEDFMKVINVNLVGLIDVTLHMLPMIKKARGRVVNMSSSGGRVAAIGGGYCVSKFGVEAFSDSIRRELHYFGVKVSIIEPGNYRTAILGNNGLETNLRKLWERLPQETRDSYGEEYFITYTERLTNTMRLADPRISDVTNSMEHAIVSRTPRIRYNPGLDAKLLYLPLAKLPTAVTDFILSRYLPRPADSV</sequence>
<keyword evidence="5" id="KW-1185">Reference proteome</keyword>
<organism evidence="4 5">
    <name type="scientific">Galemys pyrenaicus</name>
    <name type="common">Iberian desman</name>
    <name type="synonym">Pyrenean desman</name>
    <dbReference type="NCBI Taxonomy" id="202257"/>
    <lineage>
        <taxon>Eukaryota</taxon>
        <taxon>Metazoa</taxon>
        <taxon>Chordata</taxon>
        <taxon>Craniata</taxon>
        <taxon>Vertebrata</taxon>
        <taxon>Euteleostomi</taxon>
        <taxon>Mammalia</taxon>
        <taxon>Eutheria</taxon>
        <taxon>Laurasiatheria</taxon>
        <taxon>Eulipotyphla</taxon>
        <taxon>Talpidae</taxon>
        <taxon>Galemys</taxon>
    </lineage>
</organism>
<comment type="caution">
    <text evidence="4">The sequence shown here is derived from an EMBL/GenBank/DDBJ whole genome shotgun (WGS) entry which is preliminary data.</text>
</comment>
<dbReference type="PANTHER" id="PTHR43313">
    <property type="entry name" value="SHORT-CHAIN DEHYDROGENASE/REDUCTASE FAMILY 9C"/>
    <property type="match status" value="1"/>
</dbReference>
<dbReference type="Gene3D" id="3.40.50.720">
    <property type="entry name" value="NAD(P)-binding Rossmann-like Domain"/>
    <property type="match status" value="4"/>
</dbReference>
<dbReference type="AlphaFoldDB" id="A0A8J6A905"/>
<accession>A0A8J6A905</accession>
<dbReference type="GO" id="GO:0016491">
    <property type="term" value="F:oxidoreductase activity"/>
    <property type="evidence" value="ECO:0007669"/>
    <property type="project" value="UniProtKB-KW"/>
</dbReference>
<keyword evidence="3" id="KW-0732">Signal</keyword>
<dbReference type="InterPro" id="IPR036291">
    <property type="entry name" value="NAD(P)-bd_dom_sf"/>
</dbReference>
<dbReference type="CDD" id="cd09805">
    <property type="entry name" value="type2_17beta_HSD-like_SDR_c"/>
    <property type="match status" value="1"/>
</dbReference>
<dbReference type="InterPro" id="IPR020904">
    <property type="entry name" value="Sc_DH/Rdtase_CS"/>
</dbReference>
<evidence type="ECO:0000256" key="2">
    <source>
        <dbReference type="ARBA" id="ARBA00023002"/>
    </source>
</evidence>
<gene>
    <name evidence="4" type="ORF">J0S82_003575</name>
</gene>
<dbReference type="InterPro" id="IPR002347">
    <property type="entry name" value="SDR_fam"/>
</dbReference>
<proteinExistence type="inferred from homology"/>
<dbReference type="PRINTS" id="PR00080">
    <property type="entry name" value="SDRFAMILY"/>
</dbReference>
<dbReference type="Pfam" id="PF00106">
    <property type="entry name" value="adh_short"/>
    <property type="match status" value="4"/>
</dbReference>
<dbReference type="PANTHER" id="PTHR43313:SF11">
    <property type="entry name" value="RETINOL DEHYDROGENASE 16"/>
    <property type="match status" value="1"/>
</dbReference>
<comment type="similarity">
    <text evidence="1">Belongs to the short-chain dehydrogenases/reductases (SDR) family.</text>
</comment>
<evidence type="ECO:0000313" key="5">
    <source>
        <dbReference type="Proteomes" id="UP000700334"/>
    </source>
</evidence>
<evidence type="ECO:0000256" key="1">
    <source>
        <dbReference type="ARBA" id="ARBA00006484"/>
    </source>
</evidence>
<name>A0A8J6A905_GALPY</name>
<evidence type="ECO:0000313" key="4">
    <source>
        <dbReference type="EMBL" id="KAG8513975.1"/>
    </source>
</evidence>
<protein>
    <submittedName>
        <fullName evidence="4">Short-chain dehydrogenase/reductase family 9C member 7</fullName>
    </submittedName>
</protein>
<dbReference type="PROSITE" id="PS00061">
    <property type="entry name" value="ADH_SHORT"/>
    <property type="match status" value="4"/>
</dbReference>
<reference evidence="4" key="1">
    <citation type="journal article" date="2021" name="Evol. Appl.">
        <title>The genome of the Pyrenean desman and the effects of bottlenecks and inbreeding on the genomic landscape of an endangered species.</title>
        <authorList>
            <person name="Escoda L."/>
            <person name="Castresana J."/>
        </authorList>
    </citation>
    <scope>NUCLEOTIDE SEQUENCE</scope>
    <source>
        <strain evidence="4">IBE-C5619</strain>
    </source>
</reference>
<dbReference type="FunFam" id="3.40.50.720:FF:000074">
    <property type="entry name" value="Retinol dehydrogenase type 1"/>
    <property type="match status" value="2"/>
</dbReference>
<dbReference type="GO" id="GO:0008202">
    <property type="term" value="P:steroid metabolic process"/>
    <property type="evidence" value="ECO:0007669"/>
    <property type="project" value="TreeGrafter"/>
</dbReference>
<dbReference type="PRINTS" id="PR00081">
    <property type="entry name" value="GDHRDH"/>
</dbReference>
<keyword evidence="2" id="KW-0560">Oxidoreductase</keyword>
<dbReference type="SUPFAM" id="SSF51735">
    <property type="entry name" value="NAD(P)-binding Rossmann-fold domains"/>
    <property type="match status" value="4"/>
</dbReference>
<dbReference type="EMBL" id="JAGFMF010011752">
    <property type="protein sequence ID" value="KAG8513975.1"/>
    <property type="molecule type" value="Genomic_DNA"/>
</dbReference>
<feature type="signal peptide" evidence="3">
    <location>
        <begin position="1"/>
        <end position="19"/>
    </location>
</feature>